<dbReference type="InterPro" id="IPR036761">
    <property type="entry name" value="TTHA0802/YceI-like_sf"/>
</dbReference>
<comment type="caution">
    <text evidence="2">The sequence shown here is derived from an EMBL/GenBank/DDBJ whole genome shotgun (WGS) entry which is preliminary data.</text>
</comment>
<proteinExistence type="predicted"/>
<accession>A0A353YPB6</accession>
<name>A0A353YPB6_9PROT</name>
<dbReference type="Gene3D" id="2.40.128.110">
    <property type="entry name" value="Lipid/polyisoprenoid-binding, YceI-like"/>
    <property type="match status" value="1"/>
</dbReference>
<dbReference type="AlphaFoldDB" id="A0A353YPB6"/>
<evidence type="ECO:0000313" key="2">
    <source>
        <dbReference type="EMBL" id="HBQ48653.1"/>
    </source>
</evidence>
<protein>
    <submittedName>
        <fullName evidence="2">YceI family protein</fullName>
    </submittedName>
</protein>
<sequence length="242" mass="25792">MRTRPARSLPSAGADPLSLADLKPRLFRRPIMTIRLSILAGACALALTACGAPSSTEAPVPAPASSIDASADWHLVSEESRLTFVSTKADELAEVHTFKTMTGSVTPEGAATIEIALDSVDTAIELRDERMRAMLFETETHPTLTITSETALDAFSEMEEGDRRRIEADITVGLHGAENAYFADLFVTRVGADKVLVESASPVLVHAADFELDAGLEALREVAALPSISPAVPVSVSFVFEQ</sequence>
<dbReference type="Proteomes" id="UP000263957">
    <property type="component" value="Unassembled WGS sequence"/>
</dbReference>
<evidence type="ECO:0000259" key="1">
    <source>
        <dbReference type="SMART" id="SM00867"/>
    </source>
</evidence>
<dbReference type="SUPFAM" id="SSF101874">
    <property type="entry name" value="YceI-like"/>
    <property type="match status" value="1"/>
</dbReference>
<dbReference type="PANTHER" id="PTHR34406:SF1">
    <property type="entry name" value="PROTEIN YCEI"/>
    <property type="match status" value="1"/>
</dbReference>
<dbReference type="InterPro" id="IPR007372">
    <property type="entry name" value="Lipid/polyisoprenoid-bd_YceI"/>
</dbReference>
<dbReference type="SMART" id="SM00867">
    <property type="entry name" value="YceI"/>
    <property type="match status" value="1"/>
</dbReference>
<dbReference type="Pfam" id="PF04264">
    <property type="entry name" value="YceI"/>
    <property type="match status" value="1"/>
</dbReference>
<dbReference type="EMBL" id="DOGS01000143">
    <property type="protein sequence ID" value="HBQ48653.1"/>
    <property type="molecule type" value="Genomic_DNA"/>
</dbReference>
<evidence type="ECO:0000313" key="3">
    <source>
        <dbReference type="Proteomes" id="UP000263957"/>
    </source>
</evidence>
<feature type="domain" description="Lipid/polyisoprenoid-binding YceI-like" evidence="1">
    <location>
        <begin position="72"/>
        <end position="241"/>
    </location>
</feature>
<reference evidence="2 3" key="1">
    <citation type="journal article" date="2018" name="Nat. Biotechnol.">
        <title>A standardized bacterial taxonomy based on genome phylogeny substantially revises the tree of life.</title>
        <authorList>
            <person name="Parks D.H."/>
            <person name="Chuvochina M."/>
            <person name="Waite D.W."/>
            <person name="Rinke C."/>
            <person name="Skarshewski A."/>
            <person name="Chaumeil P.A."/>
            <person name="Hugenholtz P."/>
        </authorList>
    </citation>
    <scope>NUCLEOTIDE SEQUENCE [LARGE SCALE GENOMIC DNA]</scope>
    <source>
        <strain evidence="2">UBA10378</strain>
    </source>
</reference>
<organism evidence="2 3">
    <name type="scientific">Hyphomonas atlantica</name>
    <dbReference type="NCBI Taxonomy" id="1280948"/>
    <lineage>
        <taxon>Bacteria</taxon>
        <taxon>Pseudomonadati</taxon>
        <taxon>Pseudomonadota</taxon>
        <taxon>Alphaproteobacteria</taxon>
        <taxon>Hyphomonadales</taxon>
        <taxon>Hyphomonadaceae</taxon>
        <taxon>Hyphomonas</taxon>
    </lineage>
</organism>
<dbReference type="PANTHER" id="PTHR34406">
    <property type="entry name" value="PROTEIN YCEI"/>
    <property type="match status" value="1"/>
</dbReference>
<gene>
    <name evidence="2" type="ORF">DD728_07180</name>
</gene>